<dbReference type="OrthoDB" id="6134775at2759"/>
<keyword evidence="3" id="KW-1185">Reference proteome</keyword>
<dbReference type="AlphaFoldDB" id="A0A1J1ICW2"/>
<feature type="region of interest" description="Disordered" evidence="1">
    <location>
        <begin position="33"/>
        <end position="52"/>
    </location>
</feature>
<dbReference type="EMBL" id="CVRI01000047">
    <property type="protein sequence ID" value="CRK98043.1"/>
    <property type="molecule type" value="Genomic_DNA"/>
</dbReference>
<evidence type="ECO:0000313" key="3">
    <source>
        <dbReference type="Proteomes" id="UP000183832"/>
    </source>
</evidence>
<sequence>MNKRLDETFDYEASGEYFEVTVNNYEVDNISETTTKKSSSSTNEEASSDDGVTCSQTNITDILAGYDLENHVLVIFKVNVTSNERELVLFLNLAKRFAEAPSIFLDQKFIVITSDHSSDIVLDFIEKEDFPSDIVVIDEDDFSDFGFVIDLDELHAYVVDQCGKLTFIVVPPWSSAQHPYVKAATISTIIDLPCACPSELLASNIIEQLSGEVKTEADRDFNVESKSTIEDDSTIADTSSLMNIPVIDIDTDEVENIEDLLDNSNNINHSHRESSDFDLPLRIIIPSVHMHFDNETQNYWKYEHIVMKTDNYSYHDHLQNGERLLKMPDESWKLENITNTDLGIFVGNRSFNDILRIAKSKQIFFDRLGKSYRIEKEHTTGGKFFELLPIDFDVMKLPPVRAIYGVRHHYEQRN</sequence>
<evidence type="ECO:0000313" key="2">
    <source>
        <dbReference type="EMBL" id="CRK98043.1"/>
    </source>
</evidence>
<dbReference type="STRING" id="568069.A0A1J1ICW2"/>
<name>A0A1J1ICW2_9DIPT</name>
<dbReference type="Proteomes" id="UP000183832">
    <property type="component" value="Unassembled WGS sequence"/>
</dbReference>
<reference evidence="2 3" key="1">
    <citation type="submission" date="2015-04" db="EMBL/GenBank/DDBJ databases">
        <authorList>
            <person name="Syromyatnikov M.Y."/>
            <person name="Popov V.N."/>
        </authorList>
    </citation>
    <scope>NUCLEOTIDE SEQUENCE [LARGE SCALE GENOMIC DNA]</scope>
</reference>
<proteinExistence type="predicted"/>
<protein>
    <submittedName>
        <fullName evidence="2">CLUMA_CG011412, isoform A</fullName>
    </submittedName>
</protein>
<evidence type="ECO:0000256" key="1">
    <source>
        <dbReference type="SAM" id="MobiDB-lite"/>
    </source>
</evidence>
<gene>
    <name evidence="2" type="ORF">CLUMA_CG011412</name>
</gene>
<feature type="compositionally biased region" description="Low complexity" evidence="1">
    <location>
        <begin position="33"/>
        <end position="45"/>
    </location>
</feature>
<accession>A0A1J1ICW2</accession>
<organism evidence="2 3">
    <name type="scientific">Clunio marinus</name>
    <dbReference type="NCBI Taxonomy" id="568069"/>
    <lineage>
        <taxon>Eukaryota</taxon>
        <taxon>Metazoa</taxon>
        <taxon>Ecdysozoa</taxon>
        <taxon>Arthropoda</taxon>
        <taxon>Hexapoda</taxon>
        <taxon>Insecta</taxon>
        <taxon>Pterygota</taxon>
        <taxon>Neoptera</taxon>
        <taxon>Endopterygota</taxon>
        <taxon>Diptera</taxon>
        <taxon>Nematocera</taxon>
        <taxon>Chironomoidea</taxon>
        <taxon>Chironomidae</taxon>
        <taxon>Clunio</taxon>
    </lineage>
</organism>